<evidence type="ECO:0000313" key="8">
    <source>
        <dbReference type="Proteomes" id="UP000054248"/>
    </source>
</evidence>
<dbReference type="Gene3D" id="2.60.120.10">
    <property type="entry name" value="Jelly Rolls"/>
    <property type="match status" value="1"/>
</dbReference>
<dbReference type="OrthoDB" id="1939643at2759"/>
<dbReference type="AlphaFoldDB" id="A0A0C3QBS3"/>
<dbReference type="SUPFAM" id="SSF51182">
    <property type="entry name" value="RmlC-like cupins"/>
    <property type="match status" value="1"/>
</dbReference>
<dbReference type="GO" id="GO:0000776">
    <property type="term" value="C:kinetochore"/>
    <property type="evidence" value="ECO:0007669"/>
    <property type="project" value="InterPro"/>
</dbReference>
<gene>
    <name evidence="7" type="ORF">M407DRAFT_72414</name>
</gene>
<evidence type="ECO:0000256" key="2">
    <source>
        <dbReference type="ARBA" id="ARBA00010291"/>
    </source>
</evidence>
<keyword evidence="4" id="KW-0539">Nucleus</keyword>
<sequence length="288" mass="32342">LRRGKRQRFAPLQWWRGEHAVVRRPRAGEAPVPIISEIVRIPQERPEPLSKKNRRRGTTKPPSSRNNSKHAEVYVDNPDEGWDAETEQNALVIDYETKEEIEQEIAQTAAMLNPKQPLNASYAFQKVFSDGEFVAGGVLEIPVGGKKPSKPARDNTYLFYCIEGAVRVMVHRSTFIIARNGMFMVPRGEHSRFYPSWASANIFSFATPGNQYYLENISDHNCKLFFAQARKVTEKMIPSPTKRSSMVPAAREASASQTPRLAARVGPSTASVSPSKTKKVGTRTNSKR</sequence>
<dbReference type="PANTHER" id="PTHR16684">
    <property type="entry name" value="CENTROMERE PROTEIN C"/>
    <property type="match status" value="1"/>
</dbReference>
<dbReference type="InterPro" id="IPR028386">
    <property type="entry name" value="CENP-C/Mif2/cnp3"/>
</dbReference>
<dbReference type="STRING" id="1051891.A0A0C3QBS3"/>
<feature type="region of interest" description="Disordered" evidence="5">
    <location>
        <begin position="237"/>
        <end position="288"/>
    </location>
</feature>
<dbReference type="GO" id="GO:0005634">
    <property type="term" value="C:nucleus"/>
    <property type="evidence" value="ECO:0007669"/>
    <property type="project" value="UniProtKB-SubCell"/>
</dbReference>
<comment type="similarity">
    <text evidence="2">Belongs to the CENP-C/MIF2 family.</text>
</comment>
<dbReference type="GO" id="GO:0051315">
    <property type="term" value="P:attachment of mitotic spindle microtubules to kinetochore"/>
    <property type="evidence" value="ECO:0007669"/>
    <property type="project" value="TreeGrafter"/>
</dbReference>
<dbReference type="PANTHER" id="PTHR16684:SF11">
    <property type="entry name" value="CENTROMERE PROTEIN C"/>
    <property type="match status" value="1"/>
</dbReference>
<dbReference type="Pfam" id="PF11699">
    <property type="entry name" value="CENP-C_C"/>
    <property type="match status" value="1"/>
</dbReference>
<feature type="non-terminal residue" evidence="7">
    <location>
        <position position="1"/>
    </location>
</feature>
<dbReference type="GO" id="GO:0051455">
    <property type="term" value="P:spindle attachment to meiosis I kinetochore"/>
    <property type="evidence" value="ECO:0007669"/>
    <property type="project" value="TreeGrafter"/>
</dbReference>
<evidence type="ECO:0000313" key="7">
    <source>
        <dbReference type="EMBL" id="KIO28010.1"/>
    </source>
</evidence>
<dbReference type="EMBL" id="KN823000">
    <property type="protein sequence ID" value="KIO28010.1"/>
    <property type="molecule type" value="Genomic_DNA"/>
</dbReference>
<reference evidence="7 8" key="1">
    <citation type="submission" date="2014-04" db="EMBL/GenBank/DDBJ databases">
        <authorList>
            <consortium name="DOE Joint Genome Institute"/>
            <person name="Kuo A."/>
            <person name="Girlanda M."/>
            <person name="Perotto S."/>
            <person name="Kohler A."/>
            <person name="Nagy L.G."/>
            <person name="Floudas D."/>
            <person name="Copeland A."/>
            <person name="Barry K.W."/>
            <person name="Cichocki N."/>
            <person name="Veneault-Fourrey C."/>
            <person name="LaButti K."/>
            <person name="Lindquist E.A."/>
            <person name="Lipzen A."/>
            <person name="Lundell T."/>
            <person name="Morin E."/>
            <person name="Murat C."/>
            <person name="Sun H."/>
            <person name="Tunlid A."/>
            <person name="Henrissat B."/>
            <person name="Grigoriev I.V."/>
            <person name="Hibbett D.S."/>
            <person name="Martin F."/>
            <person name="Nordberg H.P."/>
            <person name="Cantor M.N."/>
            <person name="Hua S.X."/>
        </authorList>
    </citation>
    <scope>NUCLEOTIDE SEQUENCE [LARGE SCALE GENOMIC DNA]</scope>
    <source>
        <strain evidence="7 8">MUT 4182</strain>
    </source>
</reference>
<dbReference type="HOGENOM" id="CLU_968262_0_0_1"/>
<protein>
    <recommendedName>
        <fullName evidence="6">Mif2/CENP-C cupin domain-containing protein</fullName>
    </recommendedName>
</protein>
<dbReference type="InterPro" id="IPR011051">
    <property type="entry name" value="RmlC_Cupin_sf"/>
</dbReference>
<dbReference type="GO" id="GO:0019237">
    <property type="term" value="F:centromeric DNA binding"/>
    <property type="evidence" value="ECO:0007669"/>
    <property type="project" value="InterPro"/>
</dbReference>
<proteinExistence type="inferred from homology"/>
<feature type="domain" description="Mif2/CENP-C cupin" evidence="6">
    <location>
        <begin position="123"/>
        <end position="192"/>
    </location>
</feature>
<evidence type="ECO:0000259" key="6">
    <source>
        <dbReference type="Pfam" id="PF11699"/>
    </source>
</evidence>
<dbReference type="InterPro" id="IPR025974">
    <property type="entry name" value="Mif2/CENP-C_cupin"/>
</dbReference>
<evidence type="ECO:0000256" key="4">
    <source>
        <dbReference type="ARBA" id="ARBA00023242"/>
    </source>
</evidence>
<reference evidence="8" key="2">
    <citation type="submission" date="2015-01" db="EMBL/GenBank/DDBJ databases">
        <title>Evolutionary Origins and Diversification of the Mycorrhizal Mutualists.</title>
        <authorList>
            <consortium name="DOE Joint Genome Institute"/>
            <consortium name="Mycorrhizal Genomics Consortium"/>
            <person name="Kohler A."/>
            <person name="Kuo A."/>
            <person name="Nagy L.G."/>
            <person name="Floudas D."/>
            <person name="Copeland A."/>
            <person name="Barry K.W."/>
            <person name="Cichocki N."/>
            <person name="Veneault-Fourrey C."/>
            <person name="LaButti K."/>
            <person name="Lindquist E.A."/>
            <person name="Lipzen A."/>
            <person name="Lundell T."/>
            <person name="Morin E."/>
            <person name="Murat C."/>
            <person name="Riley R."/>
            <person name="Ohm R."/>
            <person name="Sun H."/>
            <person name="Tunlid A."/>
            <person name="Henrissat B."/>
            <person name="Grigoriev I.V."/>
            <person name="Hibbett D.S."/>
            <person name="Martin F."/>
        </authorList>
    </citation>
    <scope>NUCLEOTIDE SEQUENCE [LARGE SCALE GENOMIC DNA]</scope>
    <source>
        <strain evidence="8">MUT 4182</strain>
    </source>
</reference>
<dbReference type="CDD" id="cd06993">
    <property type="entry name" value="cupin_CENP-C_C"/>
    <property type="match status" value="1"/>
</dbReference>
<feature type="compositionally biased region" description="Basic residues" evidence="5">
    <location>
        <begin position="276"/>
        <end position="288"/>
    </location>
</feature>
<dbReference type="GO" id="GO:0051382">
    <property type="term" value="P:kinetochore assembly"/>
    <property type="evidence" value="ECO:0007669"/>
    <property type="project" value="InterPro"/>
</dbReference>
<accession>A0A0C3QBS3</accession>
<dbReference type="InterPro" id="IPR014710">
    <property type="entry name" value="RmlC-like_jellyroll"/>
</dbReference>
<comment type="subcellular location">
    <subcellularLocation>
        <location evidence="1">Nucleus</location>
    </subcellularLocation>
</comment>
<organism evidence="7 8">
    <name type="scientific">Tulasnella calospora MUT 4182</name>
    <dbReference type="NCBI Taxonomy" id="1051891"/>
    <lineage>
        <taxon>Eukaryota</taxon>
        <taxon>Fungi</taxon>
        <taxon>Dikarya</taxon>
        <taxon>Basidiomycota</taxon>
        <taxon>Agaricomycotina</taxon>
        <taxon>Agaricomycetes</taxon>
        <taxon>Cantharellales</taxon>
        <taxon>Tulasnellaceae</taxon>
        <taxon>Tulasnella</taxon>
    </lineage>
</organism>
<evidence type="ECO:0000256" key="1">
    <source>
        <dbReference type="ARBA" id="ARBA00004123"/>
    </source>
</evidence>
<keyword evidence="3" id="KW-0238">DNA-binding</keyword>
<dbReference type="Proteomes" id="UP000054248">
    <property type="component" value="Unassembled WGS sequence"/>
</dbReference>
<feature type="region of interest" description="Disordered" evidence="5">
    <location>
        <begin position="40"/>
        <end position="73"/>
    </location>
</feature>
<name>A0A0C3QBS3_9AGAM</name>
<keyword evidence="8" id="KW-1185">Reference proteome</keyword>
<evidence type="ECO:0000256" key="5">
    <source>
        <dbReference type="SAM" id="MobiDB-lite"/>
    </source>
</evidence>
<evidence type="ECO:0000256" key="3">
    <source>
        <dbReference type="ARBA" id="ARBA00023125"/>
    </source>
</evidence>